<evidence type="ECO:0000313" key="5">
    <source>
        <dbReference type="EMBL" id="TDZ29235.1"/>
    </source>
</evidence>
<dbReference type="SMART" id="SM00321">
    <property type="entry name" value="WSC"/>
    <property type="match status" value="3"/>
</dbReference>
<feature type="region of interest" description="Disordered" evidence="2">
    <location>
        <begin position="1182"/>
        <end position="1201"/>
    </location>
</feature>
<feature type="domain" description="Apple" evidence="3">
    <location>
        <begin position="687"/>
        <end position="770"/>
    </location>
</feature>
<sequence length="1483" mass="151108">MRNLISSVPFNGQTRAVSKPAVSGYTYQGCYVEPSNGRALDIVHADDQMTLELCASICSLADKAYFGVEYGRECWCGNKLAAGALPAAAESECGFSCPGNSDETCGAGWRLSVYKDESMPAAQRPAAKLQVGNYVSLGCYGDLVQNQRALSRWTADDALTPEKCAAFCGGSTYMGLEYGKECWCGNTLGALSKAVASQEDCNMPCAGTPTNFCGGPARLNLYSLTPSISASFSTSASASASGTSSAPATAASAAANRVGDFAHQGCWTDDRVANGRTLPDLLASDGMTVEKCAAWAVSKGYAYFGLEYARECWGGNALNAASVSADSAGCNMRCRGDGSESCGGPDRLDLYSYSPVPSAASSVVSSTASSAASSAASSGGSVSSTSSDSVSFTMSDQSSSTLSSAGSSTSSDLLSSASSASSSVSSDSFSSTSSESISSDSSGASSTPSIADSPPGDDPLPQASKAQLTAASLGQNALREEEDGKTVIALTPPVNGEASVSVPPTMPADTEPADSVVVQLTYKTPAVKKRAVLSECTLTMSVGDTVIYSSRIWSTDGSYTTVTSVPTSANTLSLLKIVQYCPSTSVQIVIGDVAVGPTPASSSSSVTSSVLATSSTIITTSTASLNRVSSPTITTTSETIRTSQFVTVANVPATSTPGPSITAPAALTFAAPAYDNAACSFGTPPNCFLSGAPVATSGLLAVATGVTGPSGTDISIKQCAQACKVVPGCTAFALEQGVAQKCYIYSGSARAYWTTFDAAYRSITYFGAECYNCRAASTTLNLSPPSTTSGNVVARTSSTTASVTPVVGSSSSAASSTASSKQPSSTPSSSTNPGRSGITPGPDVPKLAVPLSVTESNCPYPTAAAWYEAGCTLSGAPLQTSGLVAVATGIPATPSGASTNQPFEHAYQACAQMCAAMTTCYSWALDRGYWPADYADWTCYFYSAGARLMAPQNQGEYWIVWMDKKCYDCRQPASALLPATPLSSLSSPVSSVTSTSYSIPTTSTSVTIPTIPALSPTPSPTPTSPPSEPSAFSAPAYTPGACVSQPNDGSTVCALSGWPTPTSASGLLAVATGVAPVPSGVFDFSRPFQVCAGACASVGGCNTWAVDRGNWPLDLSPWSCYLYHFVNASRYALPGNYFRATLPGSAFNRFAWSVTDCYNCSMAPGVSSSGSATLFSSTLSASIPPSTSSTPITTSSSTPPPSTVTTFSAPPLLTPCSPPTAVSFYTNGCAQSGYAATPTGGLLAVATGIAPNAAGDFNFDPSYQRCGSICAGIGGCRGYALDRGNSSGWTCNFYSLPVRSYLDGMTPSAAYRAVVWMSLQCYKCPVPAPWPPLASSVSSVSSSGVASSATASLSGPGWMYPQSTSSLPTGSSAPAAQATCTRAAAPPTGASCNVKGFRQPAGDGRSARVLSQANCAAYCFTLGAACGSFAWIPATGWCGVYADDVWTAVGDEAVAGRAYREYAMDEPGCWGCPEGVAVRYLPG</sequence>
<keyword evidence="1" id="KW-0677">Repeat</keyword>
<feature type="compositionally biased region" description="Low complexity" evidence="2">
    <location>
        <begin position="803"/>
        <end position="831"/>
    </location>
</feature>
<feature type="domain" description="WSC" evidence="4">
    <location>
        <begin position="24"/>
        <end position="117"/>
    </location>
</feature>
<evidence type="ECO:0000313" key="6">
    <source>
        <dbReference type="Proteomes" id="UP000295083"/>
    </source>
</evidence>
<dbReference type="Pfam" id="PF01822">
    <property type="entry name" value="WSC"/>
    <property type="match status" value="3"/>
</dbReference>
<evidence type="ECO:0000259" key="4">
    <source>
        <dbReference type="PROSITE" id="PS51212"/>
    </source>
</evidence>
<feature type="compositionally biased region" description="Pro residues" evidence="2">
    <location>
        <begin position="1015"/>
        <end position="1028"/>
    </location>
</feature>
<dbReference type="InterPro" id="IPR003609">
    <property type="entry name" value="Pan_app"/>
</dbReference>
<evidence type="ECO:0000256" key="2">
    <source>
        <dbReference type="SAM" id="MobiDB-lite"/>
    </source>
</evidence>
<dbReference type="PROSITE" id="PS51212">
    <property type="entry name" value="WSC"/>
    <property type="match status" value="3"/>
</dbReference>
<feature type="domain" description="WSC" evidence="4">
    <location>
        <begin position="133"/>
        <end position="225"/>
    </location>
</feature>
<dbReference type="PANTHER" id="PTHR45964:SF5">
    <property type="entry name" value="WSCD FAMILY MEMBER CG9164"/>
    <property type="match status" value="1"/>
</dbReference>
<feature type="region of interest" description="Disordered" evidence="2">
    <location>
        <begin position="803"/>
        <end position="846"/>
    </location>
</feature>
<protein>
    <submittedName>
        <fullName evidence="5">WSC domain-containing protein</fullName>
    </submittedName>
</protein>
<feature type="region of interest" description="Disordered" evidence="2">
    <location>
        <begin position="373"/>
        <end position="482"/>
    </location>
</feature>
<dbReference type="Proteomes" id="UP000295083">
    <property type="component" value="Unassembled WGS sequence"/>
</dbReference>
<accession>A0A4R8Q291</accession>
<feature type="compositionally biased region" description="Low complexity" evidence="2">
    <location>
        <begin position="373"/>
        <end position="453"/>
    </location>
</feature>
<reference evidence="5 6" key="1">
    <citation type="submission" date="2018-11" db="EMBL/GenBank/DDBJ databases">
        <title>Genome sequence and assembly of Colletotrichum spinosum.</title>
        <authorList>
            <person name="Gan P."/>
            <person name="Shirasu K."/>
        </authorList>
    </citation>
    <scope>NUCLEOTIDE SEQUENCE [LARGE SCALE GENOMIC DNA]</scope>
    <source>
        <strain evidence="5 6">CBS 515.97</strain>
    </source>
</reference>
<dbReference type="PANTHER" id="PTHR45964">
    <property type="entry name" value="WSCD FAMILY MEMBER CG9164"/>
    <property type="match status" value="1"/>
</dbReference>
<gene>
    <name evidence="5" type="ORF">C8035_v006512</name>
</gene>
<organism evidence="5 6">
    <name type="scientific">Colletotrichum spinosum</name>
    <dbReference type="NCBI Taxonomy" id="1347390"/>
    <lineage>
        <taxon>Eukaryota</taxon>
        <taxon>Fungi</taxon>
        <taxon>Dikarya</taxon>
        <taxon>Ascomycota</taxon>
        <taxon>Pezizomycotina</taxon>
        <taxon>Sordariomycetes</taxon>
        <taxon>Hypocreomycetidae</taxon>
        <taxon>Glomerellales</taxon>
        <taxon>Glomerellaceae</taxon>
        <taxon>Colletotrichum</taxon>
        <taxon>Colletotrichum orbiculare species complex</taxon>
    </lineage>
</organism>
<feature type="domain" description="WSC" evidence="4">
    <location>
        <begin position="260"/>
        <end position="354"/>
    </location>
</feature>
<proteinExistence type="predicted"/>
<comment type="caution">
    <text evidence="5">The sequence shown here is derived from an EMBL/GenBank/DDBJ whole genome shotgun (WGS) entry which is preliminary data.</text>
</comment>
<dbReference type="InterPro" id="IPR051589">
    <property type="entry name" value="Sialate-O-sulfotransferase"/>
</dbReference>
<dbReference type="InterPro" id="IPR002889">
    <property type="entry name" value="WSC_carb-bd"/>
</dbReference>
<evidence type="ECO:0000256" key="1">
    <source>
        <dbReference type="ARBA" id="ARBA00022737"/>
    </source>
</evidence>
<dbReference type="PROSITE" id="PS50948">
    <property type="entry name" value="PAN"/>
    <property type="match status" value="1"/>
</dbReference>
<keyword evidence="6" id="KW-1185">Reference proteome</keyword>
<dbReference type="EMBL" id="QAPG01000293">
    <property type="protein sequence ID" value="TDZ29235.1"/>
    <property type="molecule type" value="Genomic_DNA"/>
</dbReference>
<feature type="compositionally biased region" description="Polar residues" evidence="2">
    <location>
        <begin position="464"/>
        <end position="475"/>
    </location>
</feature>
<evidence type="ECO:0000259" key="3">
    <source>
        <dbReference type="PROSITE" id="PS50948"/>
    </source>
</evidence>
<feature type="region of interest" description="Disordered" evidence="2">
    <location>
        <begin position="1008"/>
        <end position="1032"/>
    </location>
</feature>
<name>A0A4R8Q291_9PEZI</name>